<evidence type="ECO:0000256" key="1">
    <source>
        <dbReference type="SAM" id="MobiDB-lite"/>
    </source>
</evidence>
<keyword evidence="3" id="KW-1185">Reference proteome</keyword>
<proteinExistence type="predicted"/>
<dbReference type="KEGG" id="dsy:DSY1585"/>
<feature type="compositionally biased region" description="Basic and acidic residues" evidence="1">
    <location>
        <begin position="39"/>
        <end position="55"/>
    </location>
</feature>
<dbReference type="STRING" id="138119.DSY1585"/>
<reference evidence="2 3" key="1">
    <citation type="journal article" date="2006" name="J. Bacteriol.">
        <title>Complete genome sequence of the dehalorespiring bacterium Desulfitobacterium hafniense Y51 and comparison with Dehalococcoides ethenogenes 195.</title>
        <authorList>
            <person name="Nonaka H."/>
            <person name="Keresztes G."/>
            <person name="Shinoda Y."/>
            <person name="Ikenaga Y."/>
            <person name="Abe M."/>
            <person name="Naito K."/>
            <person name="Inatomi K."/>
            <person name="Furukawa K."/>
            <person name="Inui M."/>
            <person name="Yukawa H."/>
        </authorList>
    </citation>
    <scope>NUCLEOTIDE SEQUENCE [LARGE SCALE GENOMIC DNA]</scope>
    <source>
        <strain evidence="2 3">Y51</strain>
    </source>
</reference>
<dbReference type="HOGENOM" id="CLU_1903305_0_0_9"/>
<sequence length="133" mass="14558">MRRPCRLSGVGKDGKSGSGQAIFPDISHNARMLTPEKQPKDFDLHKGANLSERKQNFAKSTQRRKVGNRTFPTGYEAGADLAGDLSERRALSVSFVRAAYGAIGVNQNPGDSAPRAPSFQTFFTLNFTLTRKI</sequence>
<protein>
    <submittedName>
        <fullName evidence="2">Uncharacterized protein</fullName>
    </submittedName>
</protein>
<accession>Q24X68</accession>
<organism evidence="2 3">
    <name type="scientific">Desulfitobacterium hafniense (strain Y51)</name>
    <dbReference type="NCBI Taxonomy" id="138119"/>
    <lineage>
        <taxon>Bacteria</taxon>
        <taxon>Bacillati</taxon>
        <taxon>Bacillota</taxon>
        <taxon>Clostridia</taxon>
        <taxon>Eubacteriales</taxon>
        <taxon>Desulfitobacteriaceae</taxon>
        <taxon>Desulfitobacterium</taxon>
    </lineage>
</organism>
<name>Q24X68_DESHY</name>
<feature type="region of interest" description="Disordered" evidence="1">
    <location>
        <begin position="1"/>
        <end position="25"/>
    </location>
</feature>
<dbReference type="EMBL" id="AP008230">
    <property type="protein sequence ID" value="BAE83374.1"/>
    <property type="molecule type" value="Genomic_DNA"/>
</dbReference>
<gene>
    <name evidence="2" type="ordered locus">DSY1585</name>
</gene>
<dbReference type="Proteomes" id="UP000001946">
    <property type="component" value="Chromosome"/>
</dbReference>
<evidence type="ECO:0000313" key="2">
    <source>
        <dbReference type="EMBL" id="BAE83374.1"/>
    </source>
</evidence>
<feature type="region of interest" description="Disordered" evidence="1">
    <location>
        <begin position="39"/>
        <end position="72"/>
    </location>
</feature>
<dbReference type="AlphaFoldDB" id="Q24X68"/>
<evidence type="ECO:0000313" key="3">
    <source>
        <dbReference type="Proteomes" id="UP000001946"/>
    </source>
</evidence>